<comment type="caution">
    <text evidence="2">The sequence shown here is derived from an EMBL/GenBank/DDBJ whole genome shotgun (WGS) entry which is preliminary data.</text>
</comment>
<evidence type="ECO:0000313" key="3">
    <source>
        <dbReference type="Proteomes" id="UP001396334"/>
    </source>
</evidence>
<accession>A0ABR2R7Q3</accession>
<feature type="compositionally biased region" description="Basic and acidic residues" evidence="1">
    <location>
        <begin position="87"/>
        <end position="108"/>
    </location>
</feature>
<gene>
    <name evidence="2" type="ORF">V6N11_080442</name>
</gene>
<evidence type="ECO:0000313" key="2">
    <source>
        <dbReference type="EMBL" id="KAK9008966.1"/>
    </source>
</evidence>
<sequence length="140" mass="16116">MASTPKPTIKVFFNDEIKKKFEEVFSTKPFIFDNYFDVKEDLNFGFNLEFMSIMVMHKWESLVQQKGEIFSDLVREFYVHLVSKDSPFSHDSRNLTEAEAKEKGKGKLSEPNPKSDVAKTMPVPTSFPEEPTPTKSEPAE</sequence>
<proteinExistence type="predicted"/>
<feature type="region of interest" description="Disordered" evidence="1">
    <location>
        <begin position="86"/>
        <end position="140"/>
    </location>
</feature>
<organism evidence="2 3">
    <name type="scientific">Hibiscus sabdariffa</name>
    <name type="common">roselle</name>
    <dbReference type="NCBI Taxonomy" id="183260"/>
    <lineage>
        <taxon>Eukaryota</taxon>
        <taxon>Viridiplantae</taxon>
        <taxon>Streptophyta</taxon>
        <taxon>Embryophyta</taxon>
        <taxon>Tracheophyta</taxon>
        <taxon>Spermatophyta</taxon>
        <taxon>Magnoliopsida</taxon>
        <taxon>eudicotyledons</taxon>
        <taxon>Gunneridae</taxon>
        <taxon>Pentapetalae</taxon>
        <taxon>rosids</taxon>
        <taxon>malvids</taxon>
        <taxon>Malvales</taxon>
        <taxon>Malvaceae</taxon>
        <taxon>Malvoideae</taxon>
        <taxon>Hibiscus</taxon>
    </lineage>
</organism>
<dbReference type="Proteomes" id="UP001396334">
    <property type="component" value="Unassembled WGS sequence"/>
</dbReference>
<evidence type="ECO:0000256" key="1">
    <source>
        <dbReference type="SAM" id="MobiDB-lite"/>
    </source>
</evidence>
<name>A0ABR2R7Q3_9ROSI</name>
<keyword evidence="3" id="KW-1185">Reference proteome</keyword>
<protein>
    <submittedName>
        <fullName evidence="2">Uncharacterized protein</fullName>
    </submittedName>
</protein>
<reference evidence="2 3" key="1">
    <citation type="journal article" date="2024" name="G3 (Bethesda)">
        <title>Genome assembly of Hibiscus sabdariffa L. provides insights into metabolisms of medicinal natural products.</title>
        <authorList>
            <person name="Kim T."/>
        </authorList>
    </citation>
    <scope>NUCLEOTIDE SEQUENCE [LARGE SCALE GENOMIC DNA]</scope>
    <source>
        <strain evidence="2">TK-2024</strain>
        <tissue evidence="2">Old leaves</tissue>
    </source>
</reference>
<dbReference type="EMBL" id="JBBPBN010000025">
    <property type="protein sequence ID" value="KAK9008966.1"/>
    <property type="molecule type" value="Genomic_DNA"/>
</dbReference>